<dbReference type="Proteomes" id="UP000032233">
    <property type="component" value="Unassembled WGS sequence"/>
</dbReference>
<reference evidence="1 2" key="1">
    <citation type="submission" date="2013-11" db="EMBL/GenBank/DDBJ databases">
        <title>Metagenomic analysis of a methanogenic consortium involved in long chain n-alkane degradation.</title>
        <authorList>
            <person name="Davidova I.A."/>
            <person name="Callaghan A.V."/>
            <person name="Wawrik B."/>
            <person name="Pruitt S."/>
            <person name="Marks C."/>
            <person name="Duncan K.E."/>
            <person name="Suflita J.M."/>
        </authorList>
    </citation>
    <scope>NUCLEOTIDE SEQUENCE [LARGE SCALE GENOMIC DNA]</scope>
    <source>
        <strain evidence="1 2">SPR</strain>
    </source>
</reference>
<accession>A0A0D2GCI0</accession>
<protein>
    <submittedName>
        <fullName evidence="1">Uncharacterized protein</fullName>
    </submittedName>
</protein>
<dbReference type="EMBL" id="AZAC01000029">
    <property type="protein sequence ID" value="KIX12622.1"/>
    <property type="molecule type" value="Genomic_DNA"/>
</dbReference>
<keyword evidence="2" id="KW-1185">Reference proteome</keyword>
<organism evidence="1 2">
    <name type="scientific">Dethiosulfatarculus sandiegensis</name>
    <dbReference type="NCBI Taxonomy" id="1429043"/>
    <lineage>
        <taxon>Bacteria</taxon>
        <taxon>Pseudomonadati</taxon>
        <taxon>Thermodesulfobacteriota</taxon>
        <taxon>Desulfarculia</taxon>
        <taxon>Desulfarculales</taxon>
        <taxon>Desulfarculaceae</taxon>
        <taxon>Dethiosulfatarculus</taxon>
    </lineage>
</organism>
<dbReference type="InParanoid" id="A0A0D2GCI0"/>
<dbReference type="AlphaFoldDB" id="A0A0D2GCI0"/>
<gene>
    <name evidence="1" type="ORF">X474_18630</name>
</gene>
<proteinExistence type="predicted"/>
<dbReference type="RefSeq" id="WP_044350515.1">
    <property type="nucleotide sequence ID" value="NZ_AZAC01000029.1"/>
</dbReference>
<name>A0A0D2GCI0_9BACT</name>
<sequence length="61" mass="6995">MDQKKLTEFKDQVTRLEREIQTLEQNAQDFPALAKNASRVMACLNMMKLNLGLEITWPEGG</sequence>
<comment type="caution">
    <text evidence="1">The sequence shown here is derived from an EMBL/GenBank/DDBJ whole genome shotgun (WGS) entry which is preliminary data.</text>
</comment>
<dbReference type="STRING" id="1429043.X474_18630"/>
<evidence type="ECO:0000313" key="2">
    <source>
        <dbReference type="Proteomes" id="UP000032233"/>
    </source>
</evidence>
<evidence type="ECO:0000313" key="1">
    <source>
        <dbReference type="EMBL" id="KIX12622.1"/>
    </source>
</evidence>